<feature type="transmembrane region" description="Helical" evidence="1">
    <location>
        <begin position="149"/>
        <end position="167"/>
    </location>
</feature>
<feature type="transmembrane region" description="Helical" evidence="1">
    <location>
        <begin position="74"/>
        <end position="98"/>
    </location>
</feature>
<keyword evidence="1" id="KW-0812">Transmembrane</keyword>
<dbReference type="AlphaFoldDB" id="L0R7J5"/>
<proteinExistence type="predicted"/>
<dbReference type="Proteomes" id="UP000010808">
    <property type="component" value="Chromosome"/>
</dbReference>
<evidence type="ECO:0000313" key="3">
    <source>
        <dbReference type="Proteomes" id="UP000010808"/>
    </source>
</evidence>
<feature type="transmembrane region" description="Helical" evidence="1">
    <location>
        <begin position="21"/>
        <end position="43"/>
    </location>
</feature>
<keyword evidence="1" id="KW-0472">Membrane</keyword>
<evidence type="ECO:0000313" key="2">
    <source>
        <dbReference type="EMBL" id="CCO22192.1"/>
    </source>
</evidence>
<dbReference type="PATRIC" id="fig|1121451.3.peg.197"/>
<dbReference type="OrthoDB" id="5445784at2"/>
<feature type="transmembrane region" description="Helical" evidence="1">
    <location>
        <begin position="104"/>
        <end position="137"/>
    </location>
</feature>
<dbReference type="eggNOG" id="ENOG5033TJX">
    <property type="taxonomic scope" value="Bacteria"/>
</dbReference>
<sequence length="368" mass="40192">MHKIISEFYRIFIRPVDPGLFITKYAMKSVAACALALGLAYMAGMSGKFMQWCAYGSAVVTIFRAGSTLAKRKLVALALTCAVVCLVPVSTVVGNYIIALEVYLFLLAFAAFFIPVLGVSAATAGLGTLIVNLLALTSPDIFMIGIERSGALLFGAGVSFVFIFYLWPMSPDKILTRAGAVALTDIGDYFRAVADSKGSKEDLRGLDEIHERTVESVRRYRRFMEAMNVDPVKELGSYKGPSALYALLVRMIEAVVGLSNSRQFAEHSAVFSELRLKFRDLTMKSSVVFDVLAVKLSTGKGDVDLQDINEGIAELERELLHLGAYKRDDGLRDEFLEAWGAVYGLRNLSLEFAEMSKVCCTGGACSVR</sequence>
<dbReference type="KEGG" id="dhy:DESAM_10211"/>
<protein>
    <submittedName>
        <fullName evidence="2">Uncharacterized protein</fullName>
    </submittedName>
</protein>
<keyword evidence="3" id="KW-1185">Reference proteome</keyword>
<keyword evidence="1" id="KW-1133">Transmembrane helix</keyword>
<dbReference type="RefSeq" id="WP_015334802.1">
    <property type="nucleotide sequence ID" value="NC_020055.1"/>
</dbReference>
<dbReference type="EMBL" id="FO203522">
    <property type="protein sequence ID" value="CCO22192.1"/>
    <property type="molecule type" value="Genomic_DNA"/>
</dbReference>
<gene>
    <name evidence="2" type="ORF">DESAM_10211</name>
</gene>
<accession>L0R7J5</accession>
<organism evidence="2 3">
    <name type="scientific">Maridesulfovibrio hydrothermalis AM13 = DSM 14728</name>
    <dbReference type="NCBI Taxonomy" id="1121451"/>
    <lineage>
        <taxon>Bacteria</taxon>
        <taxon>Pseudomonadati</taxon>
        <taxon>Thermodesulfobacteriota</taxon>
        <taxon>Desulfovibrionia</taxon>
        <taxon>Desulfovibrionales</taxon>
        <taxon>Desulfovibrionaceae</taxon>
        <taxon>Maridesulfovibrio</taxon>
    </lineage>
</organism>
<name>L0R7J5_9BACT</name>
<reference evidence="2 3" key="1">
    <citation type="submission" date="2012-10" db="EMBL/GenBank/DDBJ databases">
        <authorList>
            <person name="Genoscope - CEA"/>
        </authorList>
    </citation>
    <scope>NUCLEOTIDE SEQUENCE [LARGE SCALE GENOMIC DNA]</scope>
    <source>
        <strain evidence="3">AM13 / DSM 14728</strain>
    </source>
</reference>
<dbReference type="STRING" id="1121451.DESAM_10211"/>
<evidence type="ECO:0000256" key="1">
    <source>
        <dbReference type="SAM" id="Phobius"/>
    </source>
</evidence>
<dbReference type="HOGENOM" id="CLU_760173_0_0_7"/>